<proteinExistence type="predicted"/>
<dbReference type="STRING" id="653667.S9VYY8"/>
<accession>S9VYY8</accession>
<dbReference type="HOGENOM" id="CLU_057148_2_0_1"/>
<dbReference type="AlphaFoldDB" id="S9VYY8"/>
<dbReference type="OMA" id="LSFGTWC"/>
<evidence type="ECO:0000313" key="2">
    <source>
        <dbReference type="EMBL" id="EPY51040.1"/>
    </source>
</evidence>
<dbReference type="Proteomes" id="UP000015464">
    <property type="component" value="Unassembled WGS sequence"/>
</dbReference>
<dbReference type="PANTHER" id="PTHR43591">
    <property type="entry name" value="METHYLTRANSFERASE"/>
    <property type="match status" value="1"/>
</dbReference>
<keyword evidence="2" id="KW-0489">Methyltransferase</keyword>
<dbReference type="InterPro" id="IPR025714">
    <property type="entry name" value="Methyltranfer_dom"/>
</dbReference>
<dbReference type="RefSeq" id="XP_013023614.1">
    <property type="nucleotide sequence ID" value="XM_013168160.1"/>
</dbReference>
<dbReference type="GeneID" id="25036543"/>
<dbReference type="CDD" id="cd02440">
    <property type="entry name" value="AdoMet_MTases"/>
    <property type="match status" value="1"/>
</dbReference>
<dbReference type="PANTHER" id="PTHR43591:SF24">
    <property type="entry name" value="2-METHOXY-6-POLYPRENYL-1,4-BENZOQUINOL METHYLASE, MITOCHONDRIAL"/>
    <property type="match status" value="1"/>
</dbReference>
<organism evidence="2 3">
    <name type="scientific">Schizosaccharomyces cryophilus (strain OY26 / ATCC MYA-4695 / CBS 11777 / NBRC 106824 / NRRL Y48691)</name>
    <name type="common">Fission yeast</name>
    <dbReference type="NCBI Taxonomy" id="653667"/>
    <lineage>
        <taxon>Eukaryota</taxon>
        <taxon>Fungi</taxon>
        <taxon>Dikarya</taxon>
        <taxon>Ascomycota</taxon>
        <taxon>Taphrinomycotina</taxon>
        <taxon>Schizosaccharomycetes</taxon>
        <taxon>Schizosaccharomycetales</taxon>
        <taxon>Schizosaccharomycetaceae</taxon>
        <taxon>Schizosaccharomyces</taxon>
    </lineage>
</organism>
<feature type="domain" description="Methyltransferase" evidence="1">
    <location>
        <begin position="36"/>
        <end position="172"/>
    </location>
</feature>
<dbReference type="eggNOG" id="KOG1269">
    <property type="taxonomic scope" value="Eukaryota"/>
</dbReference>
<sequence length="270" mass="30660">MSTEQGYYAKGFDSSISKTHAWRTVENSCAYLIRYIKDNDKVLDVGCGPGTITMDLARRYVPKGEVIGVEPIQEFVDAGNLKRSEMNLKNCHFQFASGDKLPFEDNTFDIVHAHQVLVHVENQVDVLKEMKRVTKPGGIVCSKDADLETSQVYPTKLDETLKSQFLAKTKCSSTHPQAGRHLRKWAIDSGFSPMSISSSASLWFIANEEDRKWFGKMFRDRALHSTETLIPFDAEGDLRKRQEVAQAWDDFIRDSSSCYYLMHGEVVCKK</sequence>
<dbReference type="Gene3D" id="3.40.50.150">
    <property type="entry name" value="Vaccinia Virus protein VP39"/>
    <property type="match status" value="1"/>
</dbReference>
<keyword evidence="3" id="KW-1185">Reference proteome</keyword>
<dbReference type="Pfam" id="PF13847">
    <property type="entry name" value="Methyltransf_31"/>
    <property type="match status" value="1"/>
</dbReference>
<evidence type="ECO:0000259" key="1">
    <source>
        <dbReference type="Pfam" id="PF13847"/>
    </source>
</evidence>
<keyword evidence="2" id="KW-0808">Transferase</keyword>
<dbReference type="SUPFAM" id="SSF53335">
    <property type="entry name" value="S-adenosyl-L-methionine-dependent methyltransferases"/>
    <property type="match status" value="1"/>
</dbReference>
<dbReference type="GO" id="GO:0008168">
    <property type="term" value="F:methyltransferase activity"/>
    <property type="evidence" value="ECO:0007669"/>
    <property type="project" value="UniProtKB-KW"/>
</dbReference>
<dbReference type="EMBL" id="KE546991">
    <property type="protein sequence ID" value="EPY51040.1"/>
    <property type="molecule type" value="Genomic_DNA"/>
</dbReference>
<reference evidence="2 3" key="1">
    <citation type="journal article" date="2011" name="Science">
        <title>Comparative functional genomics of the fission yeasts.</title>
        <authorList>
            <person name="Rhind N."/>
            <person name="Chen Z."/>
            <person name="Yassour M."/>
            <person name="Thompson D.A."/>
            <person name="Haas B.J."/>
            <person name="Habib N."/>
            <person name="Wapinski I."/>
            <person name="Roy S."/>
            <person name="Lin M.F."/>
            <person name="Heiman D.I."/>
            <person name="Young S.K."/>
            <person name="Furuya K."/>
            <person name="Guo Y."/>
            <person name="Pidoux A."/>
            <person name="Chen H.M."/>
            <person name="Robbertse B."/>
            <person name="Goldberg J.M."/>
            <person name="Aoki K."/>
            <person name="Bayne E.H."/>
            <person name="Berlin A.M."/>
            <person name="Desjardins C.A."/>
            <person name="Dobbs E."/>
            <person name="Dukaj L."/>
            <person name="Fan L."/>
            <person name="FitzGerald M.G."/>
            <person name="French C."/>
            <person name="Gujja S."/>
            <person name="Hansen K."/>
            <person name="Keifenheim D."/>
            <person name="Levin J.Z."/>
            <person name="Mosher R.A."/>
            <person name="Mueller C.A."/>
            <person name="Pfiffner J."/>
            <person name="Priest M."/>
            <person name="Russ C."/>
            <person name="Smialowska A."/>
            <person name="Swoboda P."/>
            <person name="Sykes S.M."/>
            <person name="Vaughn M."/>
            <person name="Vengrova S."/>
            <person name="Yoder R."/>
            <person name="Zeng Q."/>
            <person name="Allshire R."/>
            <person name="Baulcombe D."/>
            <person name="Birren B.W."/>
            <person name="Brown W."/>
            <person name="Ekwall K."/>
            <person name="Kellis M."/>
            <person name="Leatherwood J."/>
            <person name="Levin H."/>
            <person name="Margalit H."/>
            <person name="Martienssen R."/>
            <person name="Nieduszynski C.A."/>
            <person name="Spatafora J.W."/>
            <person name="Friedman N."/>
            <person name="Dalgaard J.Z."/>
            <person name="Baumann P."/>
            <person name="Niki H."/>
            <person name="Regev A."/>
            <person name="Nusbaum C."/>
        </authorList>
    </citation>
    <scope>NUCLEOTIDE SEQUENCE [LARGE SCALE GENOMIC DNA]</scope>
    <source>
        <strain evidence="3">OY26 / ATCC MYA-4695 / CBS 11777 / NBRC 106824 / NRRL Y48691</strain>
    </source>
</reference>
<dbReference type="OrthoDB" id="10017101at2759"/>
<protein>
    <submittedName>
        <fullName evidence="2">UbiE family methyltransferase</fullName>
    </submittedName>
</protein>
<name>S9VYY8_SCHCR</name>
<gene>
    <name evidence="2" type="ORF">SPOG_02219</name>
</gene>
<evidence type="ECO:0000313" key="3">
    <source>
        <dbReference type="Proteomes" id="UP000015464"/>
    </source>
</evidence>
<dbReference type="GO" id="GO:0032259">
    <property type="term" value="P:methylation"/>
    <property type="evidence" value="ECO:0007669"/>
    <property type="project" value="UniProtKB-KW"/>
</dbReference>
<dbReference type="InterPro" id="IPR029063">
    <property type="entry name" value="SAM-dependent_MTases_sf"/>
</dbReference>